<dbReference type="PANTHER" id="PTHR24094:SF15">
    <property type="entry name" value="AMP-DEPENDENT SYNTHETASE_LIGASE DOMAIN-CONTAINING PROTEIN-RELATED"/>
    <property type="match status" value="1"/>
</dbReference>
<comment type="caution">
    <text evidence="2">The sequence shown here is derived from an EMBL/GenBank/DDBJ whole genome shotgun (WGS) entry which is preliminary data.</text>
</comment>
<dbReference type="PANTHER" id="PTHR24094">
    <property type="entry name" value="SECRETED PROTEIN"/>
    <property type="match status" value="1"/>
</dbReference>
<reference evidence="3" key="1">
    <citation type="submission" date="2018-05" db="EMBL/GenBank/DDBJ databases">
        <authorList>
            <person name="Deangelis K."/>
            <person name="Huntemann M."/>
            <person name="Clum A."/>
            <person name="Pillay M."/>
            <person name="Palaniappan K."/>
            <person name="Varghese N."/>
            <person name="Mikhailova N."/>
            <person name="Stamatis D."/>
            <person name="Reddy T."/>
            <person name="Daum C."/>
            <person name="Shapiro N."/>
            <person name="Ivanova N."/>
            <person name="Kyrpides N."/>
            <person name="Woyke T."/>
        </authorList>
    </citation>
    <scope>NUCLEOTIDE SEQUENCE [LARGE SCALE GENOMIC DNA]</scope>
    <source>
        <strain evidence="3">GAS496</strain>
    </source>
</reference>
<dbReference type="EMBL" id="QJJU01000022">
    <property type="protein sequence ID" value="PXX03348.1"/>
    <property type="molecule type" value="Genomic_DNA"/>
</dbReference>
<dbReference type="Pfam" id="PF07510">
    <property type="entry name" value="GmrSD_C"/>
    <property type="match status" value="1"/>
</dbReference>
<gene>
    <name evidence="2" type="ORF">C8E89_1227</name>
</gene>
<feature type="domain" description="GmrSD restriction endonucleases C-terminal" evidence="1">
    <location>
        <begin position="87"/>
        <end position="223"/>
    </location>
</feature>
<name>A0A318HA55_9MYCO</name>
<keyword evidence="3" id="KW-1185">Reference proteome</keyword>
<dbReference type="RefSeq" id="WP_235658516.1">
    <property type="nucleotide sequence ID" value="NZ_QJJU01000022.1"/>
</dbReference>
<organism evidence="2 3">
    <name type="scientific">Mycolicibacterium moriokaense</name>
    <dbReference type="NCBI Taxonomy" id="39691"/>
    <lineage>
        <taxon>Bacteria</taxon>
        <taxon>Bacillati</taxon>
        <taxon>Actinomycetota</taxon>
        <taxon>Actinomycetes</taxon>
        <taxon>Mycobacteriales</taxon>
        <taxon>Mycobacteriaceae</taxon>
        <taxon>Mycolicibacterium</taxon>
    </lineage>
</organism>
<dbReference type="InterPro" id="IPR011089">
    <property type="entry name" value="GmrSD_C"/>
</dbReference>
<sequence>MGRVIPGVIGLLALAVAVALWLHCHDPRDEPSAAKPAGTSDYNDARAQLAGLPLKGWDRMTDFSRYRFGEPWSDDVNVEFGHNGCNTRDDILRRDLTDLAVRAGTCYAQSGVLIDPYTGASIAFVRGPETSDAVQIDHVVSLSDAWYNGAREWDDQHRRDFANDPRNLLAVSAKANFDKAFRDANAWLPPNQTFRCEFVARQVAVKSAYRLWVSANEKRAMAAVLDHC</sequence>
<dbReference type="AlphaFoldDB" id="A0A318HA55"/>
<proteinExistence type="predicted"/>
<evidence type="ECO:0000313" key="3">
    <source>
        <dbReference type="Proteomes" id="UP000247781"/>
    </source>
</evidence>
<reference evidence="2 3" key="2">
    <citation type="submission" date="2018-06" db="EMBL/GenBank/DDBJ databases">
        <title>Sequencing of bacterial isolates from soil warming experiment in Harvard Forest, Massachusetts, USA.</title>
        <authorList>
            <person name="Deangelis K.PhD."/>
        </authorList>
    </citation>
    <scope>NUCLEOTIDE SEQUENCE [LARGE SCALE GENOMIC DNA]</scope>
    <source>
        <strain evidence="2 3">GAS496</strain>
    </source>
</reference>
<accession>A0A318HA55</accession>
<evidence type="ECO:0000313" key="2">
    <source>
        <dbReference type="EMBL" id="PXX03348.1"/>
    </source>
</evidence>
<dbReference type="Proteomes" id="UP000247781">
    <property type="component" value="Unassembled WGS sequence"/>
</dbReference>
<evidence type="ECO:0000259" key="1">
    <source>
        <dbReference type="Pfam" id="PF07510"/>
    </source>
</evidence>
<protein>
    <submittedName>
        <fullName evidence="2">Uncharacterized protein DUF1524</fullName>
    </submittedName>
</protein>